<dbReference type="Proteomes" id="UP000603352">
    <property type="component" value="Unassembled WGS sequence"/>
</dbReference>
<proteinExistence type="predicted"/>
<keyword evidence="3" id="KW-1185">Reference proteome</keyword>
<feature type="compositionally biased region" description="Basic and acidic residues" evidence="1">
    <location>
        <begin position="1"/>
        <end position="19"/>
    </location>
</feature>
<gene>
    <name evidence="2" type="ORF">GCM10011505_20870</name>
</gene>
<sequence>MSIDAPDRDSPDSDSRDRSAPSTPRHGPLDRRWQAVEERREHLRPAPNPAFGHDYLVEHSGRSAIRLSADGTPVEVIWRLRYVPDRHILPRAALDAYLARLIARPWSGPEEVAAAIVADIGSEVMPRFQQVVLVLDASAGGIRVTFEEKRPTWSNGALMARLALL</sequence>
<organism evidence="2 3">
    <name type="scientific">Tistrella bauzanensis</name>
    <dbReference type="NCBI Taxonomy" id="657419"/>
    <lineage>
        <taxon>Bacteria</taxon>
        <taxon>Pseudomonadati</taxon>
        <taxon>Pseudomonadota</taxon>
        <taxon>Alphaproteobacteria</taxon>
        <taxon>Geminicoccales</taxon>
        <taxon>Geminicoccaceae</taxon>
        <taxon>Tistrella</taxon>
    </lineage>
</organism>
<protein>
    <submittedName>
        <fullName evidence="2">Uncharacterized protein</fullName>
    </submittedName>
</protein>
<accession>A0ABQ1IFR2</accession>
<name>A0ABQ1IFR2_9PROT</name>
<reference evidence="3" key="1">
    <citation type="journal article" date="2019" name="Int. J. Syst. Evol. Microbiol.">
        <title>The Global Catalogue of Microorganisms (GCM) 10K type strain sequencing project: providing services to taxonomists for standard genome sequencing and annotation.</title>
        <authorList>
            <consortium name="The Broad Institute Genomics Platform"/>
            <consortium name="The Broad Institute Genome Sequencing Center for Infectious Disease"/>
            <person name="Wu L."/>
            <person name="Ma J."/>
        </authorList>
    </citation>
    <scope>NUCLEOTIDE SEQUENCE [LARGE SCALE GENOMIC DNA]</scope>
    <source>
        <strain evidence="3">CGMCC 1.10188</strain>
    </source>
</reference>
<feature type="region of interest" description="Disordered" evidence="1">
    <location>
        <begin position="1"/>
        <end position="49"/>
    </location>
</feature>
<comment type="caution">
    <text evidence="2">The sequence shown here is derived from an EMBL/GenBank/DDBJ whole genome shotgun (WGS) entry which is preliminary data.</text>
</comment>
<dbReference type="EMBL" id="BMDZ01000020">
    <property type="protein sequence ID" value="GGB39124.1"/>
    <property type="molecule type" value="Genomic_DNA"/>
</dbReference>
<evidence type="ECO:0000313" key="2">
    <source>
        <dbReference type="EMBL" id="GGB39124.1"/>
    </source>
</evidence>
<evidence type="ECO:0000256" key="1">
    <source>
        <dbReference type="SAM" id="MobiDB-lite"/>
    </source>
</evidence>
<dbReference type="RefSeq" id="WP_188577507.1">
    <property type="nucleotide sequence ID" value="NZ_BMDZ01000020.1"/>
</dbReference>
<feature type="compositionally biased region" description="Basic and acidic residues" evidence="1">
    <location>
        <begin position="27"/>
        <end position="44"/>
    </location>
</feature>
<evidence type="ECO:0000313" key="3">
    <source>
        <dbReference type="Proteomes" id="UP000603352"/>
    </source>
</evidence>